<dbReference type="CDD" id="cd00082">
    <property type="entry name" value="HisKA"/>
    <property type="match status" value="1"/>
</dbReference>
<dbReference type="InterPro" id="IPR036097">
    <property type="entry name" value="HisK_dim/P_sf"/>
</dbReference>
<comment type="catalytic activity">
    <reaction evidence="1">
        <text>ATP + protein L-histidine = ADP + protein N-phospho-L-histidine.</text>
        <dbReference type="EC" id="2.7.13.3"/>
    </reaction>
</comment>
<dbReference type="InterPro" id="IPR004358">
    <property type="entry name" value="Sig_transdc_His_kin-like_C"/>
</dbReference>
<keyword evidence="7" id="KW-0812">Transmembrane</keyword>
<dbReference type="GO" id="GO:0005886">
    <property type="term" value="C:plasma membrane"/>
    <property type="evidence" value="ECO:0007669"/>
    <property type="project" value="UniProtKB-SubCell"/>
</dbReference>
<dbReference type="SUPFAM" id="SSF55874">
    <property type="entry name" value="ATPase domain of HSP90 chaperone/DNA topoisomerase II/histidine kinase"/>
    <property type="match status" value="1"/>
</dbReference>
<reference evidence="15" key="1">
    <citation type="submission" date="2022-09" db="EMBL/GenBank/DDBJ databases">
        <title>Isolation and characterization of 3-chlorobenzoate degrading bacteria from soils in Shizuoka.</title>
        <authorList>
            <person name="Ifat A."/>
            <person name="Ogawa N."/>
            <person name="Kimbara K."/>
            <person name="Moriuchi R."/>
            <person name="Dohra H."/>
            <person name="Shintani M."/>
        </authorList>
    </citation>
    <scope>NUCLEOTIDE SEQUENCE</scope>
    <source>
        <strain evidence="15">19CS4-2</strain>
    </source>
</reference>
<evidence type="ECO:0000256" key="4">
    <source>
        <dbReference type="ARBA" id="ARBA00022475"/>
    </source>
</evidence>
<gene>
    <name evidence="15" type="ORF">CBA19CS42_40680</name>
</gene>
<dbReference type="CDD" id="cd12914">
    <property type="entry name" value="PDC1_DGC_like"/>
    <property type="match status" value="1"/>
</dbReference>
<evidence type="ECO:0000256" key="6">
    <source>
        <dbReference type="ARBA" id="ARBA00022679"/>
    </source>
</evidence>
<evidence type="ECO:0000256" key="7">
    <source>
        <dbReference type="ARBA" id="ARBA00022692"/>
    </source>
</evidence>
<evidence type="ECO:0000313" key="16">
    <source>
        <dbReference type="Proteomes" id="UP001055111"/>
    </source>
</evidence>
<dbReference type="GO" id="GO:0005524">
    <property type="term" value="F:ATP binding"/>
    <property type="evidence" value="ECO:0007669"/>
    <property type="project" value="UniProtKB-KW"/>
</dbReference>
<dbReference type="Pfam" id="PF02518">
    <property type="entry name" value="HATPase_c"/>
    <property type="match status" value="1"/>
</dbReference>
<keyword evidence="9 15" id="KW-0418">Kinase</keyword>
<evidence type="ECO:0000256" key="9">
    <source>
        <dbReference type="ARBA" id="ARBA00022777"/>
    </source>
</evidence>
<keyword evidence="10" id="KW-0067">ATP-binding</keyword>
<evidence type="ECO:0000256" key="2">
    <source>
        <dbReference type="ARBA" id="ARBA00004651"/>
    </source>
</evidence>
<dbReference type="Proteomes" id="UP001055111">
    <property type="component" value="Unassembled WGS sequence"/>
</dbReference>
<organism evidence="15 16">
    <name type="scientific">Caballeronia novacaledonica</name>
    <dbReference type="NCBI Taxonomy" id="1544861"/>
    <lineage>
        <taxon>Bacteria</taxon>
        <taxon>Pseudomonadati</taxon>
        <taxon>Pseudomonadota</taxon>
        <taxon>Betaproteobacteria</taxon>
        <taxon>Burkholderiales</taxon>
        <taxon>Burkholderiaceae</taxon>
        <taxon>Caballeronia</taxon>
    </lineage>
</organism>
<dbReference type="InterPro" id="IPR005467">
    <property type="entry name" value="His_kinase_dom"/>
</dbReference>
<evidence type="ECO:0000256" key="8">
    <source>
        <dbReference type="ARBA" id="ARBA00022741"/>
    </source>
</evidence>
<comment type="caution">
    <text evidence="15">The sequence shown here is derived from an EMBL/GenBank/DDBJ whole genome shotgun (WGS) entry which is preliminary data.</text>
</comment>
<dbReference type="SUPFAM" id="SSF103190">
    <property type="entry name" value="Sensory domain-like"/>
    <property type="match status" value="1"/>
</dbReference>
<dbReference type="SUPFAM" id="SSF47384">
    <property type="entry name" value="Homodimeric domain of signal transducing histidine kinase"/>
    <property type="match status" value="1"/>
</dbReference>
<evidence type="ECO:0000256" key="13">
    <source>
        <dbReference type="SAM" id="Coils"/>
    </source>
</evidence>
<dbReference type="Gene3D" id="6.10.250.3020">
    <property type="match status" value="1"/>
</dbReference>
<evidence type="ECO:0000256" key="3">
    <source>
        <dbReference type="ARBA" id="ARBA00012438"/>
    </source>
</evidence>
<keyword evidence="5" id="KW-0597">Phosphoprotein</keyword>
<dbReference type="PANTHER" id="PTHR43065:SF46">
    <property type="entry name" value="C4-DICARBOXYLATE TRANSPORT SENSOR PROTEIN DCTB"/>
    <property type="match status" value="1"/>
</dbReference>
<keyword evidence="11" id="KW-0472">Membrane</keyword>
<dbReference type="PIRSF" id="PIRSF036431">
    <property type="entry name" value="STHK_DctB"/>
    <property type="match status" value="1"/>
</dbReference>
<keyword evidence="4" id="KW-1003">Cell membrane</keyword>
<name>A0AA37MVP0_9BURK</name>
<dbReference type="SMART" id="SM00387">
    <property type="entry name" value="HATPase_c"/>
    <property type="match status" value="1"/>
</dbReference>
<dbReference type="InterPro" id="IPR003661">
    <property type="entry name" value="HisK_dim/P_dom"/>
</dbReference>
<keyword evidence="6" id="KW-0808">Transferase</keyword>
<comment type="subcellular location">
    <subcellularLocation>
        <location evidence="2">Cell membrane</location>
        <topology evidence="2">Multi-pass membrane protein</topology>
    </subcellularLocation>
</comment>
<dbReference type="Gene3D" id="3.30.565.10">
    <property type="entry name" value="Histidine kinase-like ATPase, C-terminal domain"/>
    <property type="match status" value="1"/>
</dbReference>
<dbReference type="RefSeq" id="WP_238218479.1">
    <property type="nucleotide sequence ID" value="NZ_BPUS01000055.1"/>
</dbReference>
<dbReference type="EC" id="2.7.13.3" evidence="3"/>
<evidence type="ECO:0000313" key="15">
    <source>
        <dbReference type="EMBL" id="GJH30974.1"/>
    </source>
</evidence>
<dbReference type="EMBL" id="BPUS01000055">
    <property type="protein sequence ID" value="GJH30974.1"/>
    <property type="molecule type" value="Genomic_DNA"/>
</dbReference>
<dbReference type="Gene3D" id="3.30.450.20">
    <property type="entry name" value="PAS domain"/>
    <property type="match status" value="2"/>
</dbReference>
<dbReference type="InterPro" id="IPR017055">
    <property type="entry name" value="Sig_transdc_His_kinase_DctB"/>
</dbReference>
<dbReference type="Gene3D" id="1.10.287.130">
    <property type="match status" value="1"/>
</dbReference>
<dbReference type="PRINTS" id="PR00344">
    <property type="entry name" value="BCTRLSENSOR"/>
</dbReference>
<dbReference type="InterPro" id="IPR003594">
    <property type="entry name" value="HATPase_dom"/>
</dbReference>
<protein>
    <recommendedName>
        <fullName evidence="3">histidine kinase</fullName>
        <ecNumber evidence="3">2.7.13.3</ecNumber>
    </recommendedName>
</protein>
<dbReference type="InterPro" id="IPR036890">
    <property type="entry name" value="HATPase_C_sf"/>
</dbReference>
<evidence type="ECO:0000256" key="1">
    <source>
        <dbReference type="ARBA" id="ARBA00000085"/>
    </source>
</evidence>
<proteinExistence type="predicted"/>
<evidence type="ECO:0000259" key="14">
    <source>
        <dbReference type="PROSITE" id="PS50109"/>
    </source>
</evidence>
<evidence type="ECO:0000256" key="10">
    <source>
        <dbReference type="ARBA" id="ARBA00022840"/>
    </source>
</evidence>
<dbReference type="AlphaFoldDB" id="A0AA37MVP0"/>
<dbReference type="PANTHER" id="PTHR43065">
    <property type="entry name" value="SENSOR HISTIDINE KINASE"/>
    <property type="match status" value="1"/>
</dbReference>
<evidence type="ECO:0000256" key="5">
    <source>
        <dbReference type="ARBA" id="ARBA00022553"/>
    </source>
</evidence>
<keyword evidence="8" id="KW-0547">Nucleotide-binding</keyword>
<accession>A0AA37MVP0</accession>
<dbReference type="GO" id="GO:0000155">
    <property type="term" value="F:phosphorelay sensor kinase activity"/>
    <property type="evidence" value="ECO:0007669"/>
    <property type="project" value="InterPro"/>
</dbReference>
<evidence type="ECO:0000256" key="11">
    <source>
        <dbReference type="ARBA" id="ARBA00022989"/>
    </source>
</evidence>
<evidence type="ECO:0000256" key="12">
    <source>
        <dbReference type="ARBA" id="ARBA00023012"/>
    </source>
</evidence>
<keyword evidence="13" id="KW-0175">Coiled coil</keyword>
<keyword evidence="12" id="KW-0902">Two-component regulatory system</keyword>
<feature type="domain" description="Histidine kinase" evidence="14">
    <location>
        <begin position="401"/>
        <end position="614"/>
    </location>
</feature>
<sequence>MIVIALIAAIALVTYEQVLETGLGQLTRTSRQRLDFLTAVTGQTLEKYESMPYVLSQQGSLVDLLEHPGDGARTQSVNAYLKRVQEKTAPLVVYLLDHRGRALASSNSTEPGSFVGHDYSFRPYFIDAMQGRAGRFYGVGTTTAEPGYFLSYPLYAHDAGQSTTSKAAAVPIGVVVVKINLSDLEKAWSDGADEVALADADGVVFLSSNSMWRYRTLRPLAPDVQKALLQTRQYGDAALARLPMRASKPLGSSASASAPPEDLVYIAGDNGKSPLLMQTSDVGPLSWKLLTFSKTEATFAGARNVAIATGSASALVTLLTYTLWLRRRRLQERQAARVELQRINDELEMRIADRTQVLVDANASMERKLSELSEAERVLRATQDQAIQAGKLAVLGQMSAGIAHEIAQPLTAMRILSENAQKLLSAQEVGEATDNMIEIGSLCRKAGSIVSQLKGFAQKSAETFDPVLVDRVVSDAVTLVRREGESAGIEFDVVPPVRPIWVLGNDVRLEQVLINLLRNAIDATKSSPLRRVSVCFSLEPQHVILRVRDTGTGITAPALQRLFEPFFSTKTPGAGLGLGLAISASIVQGMRGELRAQNHSEGGAVFTLTLPLAPSDRDEETT</sequence>
<keyword evidence="11" id="KW-1133">Transmembrane helix</keyword>
<feature type="coiled-coil region" evidence="13">
    <location>
        <begin position="330"/>
        <end position="385"/>
    </location>
</feature>
<dbReference type="InterPro" id="IPR029151">
    <property type="entry name" value="Sensor-like_sf"/>
</dbReference>
<dbReference type="PROSITE" id="PS50109">
    <property type="entry name" value="HIS_KIN"/>
    <property type="match status" value="1"/>
</dbReference>